<evidence type="ECO:0000256" key="6">
    <source>
        <dbReference type="ARBA" id="ARBA00023136"/>
    </source>
</evidence>
<feature type="transmembrane region" description="Helical" evidence="12">
    <location>
        <begin position="539"/>
        <end position="558"/>
    </location>
</feature>
<feature type="transmembrane region" description="Helical" evidence="12">
    <location>
        <begin position="500"/>
        <end position="527"/>
    </location>
</feature>
<dbReference type="PANTHER" id="PTHR25466">
    <property type="entry name" value="T-LYMPHOCYTE ACTIVATION ANTIGEN"/>
    <property type="match status" value="1"/>
</dbReference>
<comment type="subcellular location">
    <subcellularLocation>
        <location evidence="1">Cell membrane</location>
        <topology evidence="1">Single-pass type I membrane protein</topology>
    </subcellularLocation>
</comment>
<dbReference type="InterPro" id="IPR003599">
    <property type="entry name" value="Ig_sub"/>
</dbReference>
<dbReference type="InterPro" id="IPR036179">
    <property type="entry name" value="Ig-like_dom_sf"/>
</dbReference>
<dbReference type="GO" id="GO:0005886">
    <property type="term" value="C:plasma membrane"/>
    <property type="evidence" value="ECO:0007669"/>
    <property type="project" value="UniProtKB-SubCell"/>
</dbReference>
<keyword evidence="7" id="KW-1015">Disulfide bond</keyword>
<dbReference type="InterPro" id="IPR051713">
    <property type="entry name" value="T-cell_Activation_Regulation"/>
</dbReference>
<keyword evidence="5 12" id="KW-1133">Transmembrane helix</keyword>
<organism evidence="15 16">
    <name type="scientific">Coilia grayii</name>
    <name type="common">Gray's grenadier anchovy</name>
    <dbReference type="NCBI Taxonomy" id="363190"/>
    <lineage>
        <taxon>Eukaryota</taxon>
        <taxon>Metazoa</taxon>
        <taxon>Chordata</taxon>
        <taxon>Craniata</taxon>
        <taxon>Vertebrata</taxon>
        <taxon>Euteleostomi</taxon>
        <taxon>Actinopterygii</taxon>
        <taxon>Neopterygii</taxon>
        <taxon>Teleostei</taxon>
        <taxon>Clupei</taxon>
        <taxon>Clupeiformes</taxon>
        <taxon>Clupeoidei</taxon>
        <taxon>Engraulidae</taxon>
        <taxon>Coilinae</taxon>
        <taxon>Coilia</taxon>
    </lineage>
</organism>
<keyword evidence="6 12" id="KW-0472">Membrane</keyword>
<accession>A0ABD1JNF2</accession>
<feature type="transmembrane region" description="Helical" evidence="12">
    <location>
        <begin position="353"/>
        <end position="371"/>
    </location>
</feature>
<feature type="region of interest" description="Disordered" evidence="11">
    <location>
        <begin position="641"/>
        <end position="660"/>
    </location>
</feature>
<evidence type="ECO:0000259" key="14">
    <source>
        <dbReference type="PROSITE" id="PS50835"/>
    </source>
</evidence>
<dbReference type="GO" id="GO:1903037">
    <property type="term" value="P:regulation of leukocyte cell-cell adhesion"/>
    <property type="evidence" value="ECO:0007669"/>
    <property type="project" value="UniProtKB-ARBA"/>
</dbReference>
<protein>
    <recommendedName>
        <fullName evidence="14">Ig-like domain-containing protein</fullName>
    </recommendedName>
</protein>
<dbReference type="PANTHER" id="PTHR25466:SF14">
    <property type="entry name" value="BUTYROPHILIN SUBFAMILY 2 MEMBER A2-LIKE-RELATED"/>
    <property type="match status" value="1"/>
</dbReference>
<evidence type="ECO:0000256" key="4">
    <source>
        <dbReference type="ARBA" id="ARBA00022729"/>
    </source>
</evidence>
<evidence type="ECO:0000313" key="16">
    <source>
        <dbReference type="Proteomes" id="UP001591681"/>
    </source>
</evidence>
<name>A0ABD1JNF2_9TELE</name>
<reference evidence="15 16" key="1">
    <citation type="submission" date="2024-09" db="EMBL/GenBank/DDBJ databases">
        <title>A chromosome-level genome assembly of Gray's grenadier anchovy, Coilia grayii.</title>
        <authorList>
            <person name="Fu Z."/>
        </authorList>
    </citation>
    <scope>NUCLEOTIDE SEQUENCE [LARGE SCALE GENOMIC DNA]</scope>
    <source>
        <strain evidence="15">G4</strain>
        <tissue evidence="15">Muscle</tissue>
    </source>
</reference>
<dbReference type="GO" id="GO:0050863">
    <property type="term" value="P:regulation of T cell activation"/>
    <property type="evidence" value="ECO:0007669"/>
    <property type="project" value="UniProtKB-ARBA"/>
</dbReference>
<proteinExistence type="predicted"/>
<dbReference type="FunFam" id="2.60.40.10:FF:000142">
    <property type="entry name" value="V-set domain-containing T-cell activation inhibitor 1"/>
    <property type="match status" value="2"/>
</dbReference>
<evidence type="ECO:0000256" key="5">
    <source>
        <dbReference type="ARBA" id="ARBA00022989"/>
    </source>
</evidence>
<evidence type="ECO:0000256" key="10">
    <source>
        <dbReference type="ARBA" id="ARBA00023319"/>
    </source>
</evidence>
<keyword evidence="4 13" id="KW-0732">Signal</keyword>
<evidence type="ECO:0000256" key="12">
    <source>
        <dbReference type="SAM" id="Phobius"/>
    </source>
</evidence>
<dbReference type="InterPro" id="IPR007110">
    <property type="entry name" value="Ig-like_dom"/>
</dbReference>
<dbReference type="EMBL" id="JBHFQA010000013">
    <property type="protein sequence ID" value="KAL2088344.1"/>
    <property type="molecule type" value="Genomic_DNA"/>
</dbReference>
<keyword evidence="9" id="KW-0325">Glycoprotein</keyword>
<feature type="domain" description="Ig-like" evidence="14">
    <location>
        <begin position="147"/>
        <end position="245"/>
    </location>
</feature>
<dbReference type="Proteomes" id="UP001591681">
    <property type="component" value="Unassembled WGS sequence"/>
</dbReference>
<keyword evidence="2" id="KW-1003">Cell membrane</keyword>
<feature type="transmembrane region" description="Helical" evidence="12">
    <location>
        <begin position="291"/>
        <end position="312"/>
    </location>
</feature>
<keyword evidence="3 12" id="KW-0812">Transmembrane</keyword>
<dbReference type="SUPFAM" id="SSF48726">
    <property type="entry name" value="Immunoglobulin"/>
    <property type="match status" value="2"/>
</dbReference>
<evidence type="ECO:0000256" key="2">
    <source>
        <dbReference type="ARBA" id="ARBA00022475"/>
    </source>
</evidence>
<feature type="chain" id="PRO_5044775232" description="Ig-like domain-containing protein" evidence="13">
    <location>
        <begin position="19"/>
        <end position="660"/>
    </location>
</feature>
<feature type="transmembrane region" description="Helical" evidence="12">
    <location>
        <begin position="244"/>
        <end position="271"/>
    </location>
</feature>
<evidence type="ECO:0000256" key="8">
    <source>
        <dbReference type="ARBA" id="ARBA00023170"/>
    </source>
</evidence>
<dbReference type="SMART" id="SM00406">
    <property type="entry name" value="IGv"/>
    <property type="match status" value="2"/>
</dbReference>
<sequence>MIMRNFGFLVVLVKVVQGFQLQGAGPLVAQLGGSVLLPCAAETPLPLVELGVEWRRTDSGALVHLFQDGDVRPESQDFAYKDRAHFFPVEMSNGNFSILLKNVSHEDTGLYSCKVYIENTAEEVRVDLVRVEYLVVTGSGVVSASLGKEVVLSCSVDSHVLPEGLMEVTWMRADQEIIVLRYQHGEVLPDVSHHRYRGRAEFFTSEISKGNFSLRLKDVRTEDTGEYICDAHTSNHTGKATVRLSVLGLSLLHCLVLVCCAASFVITIVAVAHFMSYRAKQDLARRHGKDLAVHFLLFFSPNVLLFTGYLLWGLAEDLFSEAVAGSVVNFARILLLLLTSPYLGALCDSLQKLIKCVSVSVVHTVITVAVYSDAYIKRLNWISAGIFSTSHVHKTRLQGYFGAIIFLSLCGICPDIYSAYTLPCMLPRSELGLHPQREPSKQAWTFLLLETCSIFQMLFLSVKSSAFNHDIRNTLIFAAPLFPISVLLIRRLVRNRKPRWGCLCWTVTMGIWMPVYFVVTISVVGHIQDAAEAILPGEGTALLCVFALLKMLTGLSLSNHPDKAPELLHTIVYVFGAAGLSIVNSVGLATKLLLTSGYGSQNVPDLRLITIPLECLFVFGWFALQIHGYWARNTRTASNSETHEDLILQDSHETNDMTTS</sequence>
<dbReference type="SMART" id="SM00409">
    <property type="entry name" value="IG"/>
    <property type="match status" value="2"/>
</dbReference>
<feature type="transmembrane region" description="Helical" evidence="12">
    <location>
        <begin position="443"/>
        <end position="462"/>
    </location>
</feature>
<dbReference type="Pfam" id="PF07686">
    <property type="entry name" value="V-set"/>
    <property type="match status" value="2"/>
</dbReference>
<feature type="transmembrane region" description="Helical" evidence="12">
    <location>
        <begin position="474"/>
        <end position="493"/>
    </location>
</feature>
<keyword evidence="10" id="KW-0393">Immunoglobulin domain</keyword>
<dbReference type="PROSITE" id="PS50835">
    <property type="entry name" value="IG_LIKE"/>
    <property type="match status" value="2"/>
</dbReference>
<feature type="signal peptide" evidence="13">
    <location>
        <begin position="1"/>
        <end position="18"/>
    </location>
</feature>
<evidence type="ECO:0000256" key="7">
    <source>
        <dbReference type="ARBA" id="ARBA00023157"/>
    </source>
</evidence>
<dbReference type="Gene3D" id="2.60.40.10">
    <property type="entry name" value="Immunoglobulins"/>
    <property type="match status" value="2"/>
</dbReference>
<keyword evidence="8" id="KW-0675">Receptor</keyword>
<evidence type="ECO:0000256" key="3">
    <source>
        <dbReference type="ARBA" id="ARBA00022692"/>
    </source>
</evidence>
<dbReference type="InterPro" id="IPR013106">
    <property type="entry name" value="Ig_V-set"/>
</dbReference>
<dbReference type="InterPro" id="IPR013783">
    <property type="entry name" value="Ig-like_fold"/>
</dbReference>
<evidence type="ECO:0000256" key="9">
    <source>
        <dbReference type="ARBA" id="ARBA00023180"/>
    </source>
</evidence>
<feature type="transmembrane region" description="Helical" evidence="12">
    <location>
        <begin position="570"/>
        <end position="594"/>
    </location>
</feature>
<evidence type="ECO:0000256" key="11">
    <source>
        <dbReference type="SAM" id="MobiDB-lite"/>
    </source>
</evidence>
<comment type="caution">
    <text evidence="15">The sequence shown here is derived from an EMBL/GenBank/DDBJ whole genome shotgun (WGS) entry which is preliminary data.</text>
</comment>
<keyword evidence="16" id="KW-1185">Reference proteome</keyword>
<evidence type="ECO:0000256" key="1">
    <source>
        <dbReference type="ARBA" id="ARBA00004251"/>
    </source>
</evidence>
<feature type="transmembrane region" description="Helical" evidence="12">
    <location>
        <begin position="400"/>
        <end position="422"/>
    </location>
</feature>
<evidence type="ECO:0000256" key="13">
    <source>
        <dbReference type="SAM" id="SignalP"/>
    </source>
</evidence>
<dbReference type="AlphaFoldDB" id="A0ABD1JNF2"/>
<feature type="transmembrane region" description="Helical" evidence="12">
    <location>
        <begin position="606"/>
        <end position="624"/>
    </location>
</feature>
<evidence type="ECO:0000313" key="15">
    <source>
        <dbReference type="EMBL" id="KAL2088344.1"/>
    </source>
</evidence>
<feature type="domain" description="Ig-like" evidence="14">
    <location>
        <begin position="32"/>
        <end position="127"/>
    </location>
</feature>
<feature type="transmembrane region" description="Helical" evidence="12">
    <location>
        <begin position="324"/>
        <end position="346"/>
    </location>
</feature>
<gene>
    <name evidence="15" type="ORF">ACEWY4_015243</name>
</gene>